<dbReference type="InterPro" id="IPR055352">
    <property type="entry name" value="CCD_aECM"/>
</dbReference>
<feature type="region of interest" description="Disordered" evidence="1">
    <location>
        <begin position="45"/>
        <end position="128"/>
    </location>
</feature>
<proteinExistence type="predicted"/>
<evidence type="ECO:0000259" key="3">
    <source>
        <dbReference type="Pfam" id="PF23626"/>
    </source>
</evidence>
<evidence type="ECO:0000313" key="5">
    <source>
        <dbReference type="WBParaSite" id="L893_g26628.t1"/>
    </source>
</evidence>
<dbReference type="AlphaFoldDB" id="A0A1I7ZIG2"/>
<reference evidence="5" key="1">
    <citation type="submission" date="2016-11" db="UniProtKB">
        <authorList>
            <consortium name="WormBaseParasite"/>
        </authorList>
    </citation>
    <scope>IDENTIFICATION</scope>
</reference>
<dbReference type="PANTHER" id="PTHR37435:SF5">
    <property type="entry name" value="SECRETED PROTEIN"/>
    <property type="match status" value="1"/>
</dbReference>
<evidence type="ECO:0000256" key="1">
    <source>
        <dbReference type="SAM" id="MobiDB-lite"/>
    </source>
</evidence>
<accession>A0A1I7ZIG2</accession>
<sequence length="241" mass="26841">MRLRSLLLLASVAVLLLLEGSSASRALRGYQERIKAMREAINARDVSASSASVSKSVSKSSKSNPQKTKKYKCVLVEDEDEESEETPKPSIPDSPEFDAPPPLEKKNMLWPSNSFSNQPIKSRFPSRNALPAPTMAPELMEYPKARAMPKVKPLPPLESYPPPTLPPPPVVTTVRPNVPTDKNHQPLILSPQHCNQVKYYANMYGVEDVRTWVHKNCSFAKMYLPKATCAEIDILVASCYH</sequence>
<feature type="compositionally biased region" description="Polar residues" evidence="1">
    <location>
        <begin position="110"/>
        <end position="120"/>
    </location>
</feature>
<feature type="domain" description="aECM cysteine-cradle" evidence="3">
    <location>
        <begin position="191"/>
        <end position="240"/>
    </location>
</feature>
<keyword evidence="2" id="KW-0732">Signal</keyword>
<organism evidence="4 5">
    <name type="scientific">Steinernema glaseri</name>
    <dbReference type="NCBI Taxonomy" id="37863"/>
    <lineage>
        <taxon>Eukaryota</taxon>
        <taxon>Metazoa</taxon>
        <taxon>Ecdysozoa</taxon>
        <taxon>Nematoda</taxon>
        <taxon>Chromadorea</taxon>
        <taxon>Rhabditida</taxon>
        <taxon>Tylenchina</taxon>
        <taxon>Panagrolaimomorpha</taxon>
        <taxon>Strongyloidoidea</taxon>
        <taxon>Steinernematidae</taxon>
        <taxon>Steinernema</taxon>
    </lineage>
</organism>
<dbReference type="PANTHER" id="PTHR37435">
    <property type="entry name" value="PROTEIN CBG14344"/>
    <property type="match status" value="1"/>
</dbReference>
<dbReference type="Proteomes" id="UP000095287">
    <property type="component" value="Unplaced"/>
</dbReference>
<dbReference type="WBParaSite" id="L893_g26628.t1">
    <property type="protein sequence ID" value="L893_g26628.t1"/>
    <property type="gene ID" value="L893_g26628"/>
</dbReference>
<dbReference type="Pfam" id="PF23626">
    <property type="entry name" value="CCD_aECM"/>
    <property type="match status" value="1"/>
</dbReference>
<feature type="signal peptide" evidence="2">
    <location>
        <begin position="1"/>
        <end position="23"/>
    </location>
</feature>
<feature type="chain" id="PRO_5009313523" evidence="2">
    <location>
        <begin position="24"/>
        <end position="241"/>
    </location>
</feature>
<evidence type="ECO:0000256" key="2">
    <source>
        <dbReference type="SAM" id="SignalP"/>
    </source>
</evidence>
<name>A0A1I7ZIG2_9BILA</name>
<protein>
    <submittedName>
        <fullName evidence="5">DUF X8 domain-containing protein</fullName>
    </submittedName>
</protein>
<feature type="compositionally biased region" description="Low complexity" evidence="1">
    <location>
        <begin position="46"/>
        <end position="63"/>
    </location>
</feature>
<keyword evidence="4" id="KW-1185">Reference proteome</keyword>
<evidence type="ECO:0000313" key="4">
    <source>
        <dbReference type="Proteomes" id="UP000095287"/>
    </source>
</evidence>